<dbReference type="GO" id="GO:0005737">
    <property type="term" value="C:cytoplasm"/>
    <property type="evidence" value="ECO:0007669"/>
    <property type="project" value="TreeGrafter"/>
</dbReference>
<comment type="catalytic activity">
    <reaction evidence="1">
        <text>Hydrolysis of alpha-(2-&gt;3)-, alpha-(2-&gt;6)-, alpha-(2-&gt;8)- glycosidic linkages of terminal sialic acid residues in oligosaccharides, glycoproteins, glycolipids, colominic acid and synthetic substrates.</text>
        <dbReference type="EC" id="3.2.1.18"/>
    </reaction>
</comment>
<evidence type="ECO:0000256" key="3">
    <source>
        <dbReference type="ARBA" id="ARBA00012733"/>
    </source>
</evidence>
<accession>A0A851GEJ9</accession>
<dbReference type="GO" id="GO:0009313">
    <property type="term" value="P:oligosaccharide catabolic process"/>
    <property type="evidence" value="ECO:0007669"/>
    <property type="project" value="TreeGrafter"/>
</dbReference>
<dbReference type="GO" id="GO:0006689">
    <property type="term" value="P:ganglioside catabolic process"/>
    <property type="evidence" value="ECO:0007669"/>
    <property type="project" value="TreeGrafter"/>
</dbReference>
<dbReference type="EC" id="3.2.1.18" evidence="3"/>
<evidence type="ECO:0000256" key="4">
    <source>
        <dbReference type="SAM" id="SignalP"/>
    </source>
</evidence>
<dbReference type="Proteomes" id="UP000557872">
    <property type="component" value="Unassembled WGS sequence"/>
</dbReference>
<dbReference type="Gene3D" id="2.120.10.10">
    <property type="match status" value="1"/>
</dbReference>
<feature type="signal peptide" evidence="4">
    <location>
        <begin position="1"/>
        <end position="20"/>
    </location>
</feature>
<keyword evidence="7" id="KW-1185">Reference proteome</keyword>
<evidence type="ECO:0000259" key="5">
    <source>
        <dbReference type="Pfam" id="PF13088"/>
    </source>
</evidence>
<reference evidence="6 7" key="1">
    <citation type="submission" date="2020-07" db="EMBL/GenBank/DDBJ databases">
        <title>Roseicoccus Jingziensis gen. nov., sp. nov., isolated from coastal seawater.</title>
        <authorList>
            <person name="Feng X."/>
        </authorList>
    </citation>
    <scope>NUCLEOTIDE SEQUENCE [LARGE SCALE GENOMIC DNA]</scope>
    <source>
        <strain evidence="6 7">N1E253</strain>
    </source>
</reference>
<dbReference type="PANTHER" id="PTHR10628:SF30">
    <property type="entry name" value="EXO-ALPHA-SIALIDASE"/>
    <property type="match status" value="1"/>
</dbReference>
<dbReference type="PANTHER" id="PTHR10628">
    <property type="entry name" value="SIALIDASE"/>
    <property type="match status" value="1"/>
</dbReference>
<sequence>MRKYSLFTAVLLISTLSLSAKESEVKPDSSPVFQAKIDQLGSHQYQCYREPVTVKTNSGRVVVGVHAGNRLSWPERSGQDLVVRYSDDQGKTWSSLIVAAEHGNFSCQSHGLVYDAQKNRLMFLYVTYNWDYSSIKGRGYGATKDIYQQLHDEGKPAMSAYMVFSDDDGKTWSKPRDLSDMVGGDAHFGASEGRQLTVGKHAGRLVIAGGDKRNMNPTGKVINKIVGVWISDDHGKNWRFSEIETGFGMGMSCEARVSELSDGTLVYNARMSKANLGRMISFSKNGGETWSGTAVQKTLSSAKSNGCTMTLRDKDGKLTNTLWLSVPVGKLNNCTLFISEDGGETWLRKTQLVSGQHVKYSAMVQLDADTVGLFYETSHYKDIEYKRLSIPDLMK</sequence>
<dbReference type="AlphaFoldDB" id="A0A851GEJ9"/>
<dbReference type="EMBL" id="JACBAZ010000001">
    <property type="protein sequence ID" value="NWK54141.1"/>
    <property type="molecule type" value="Genomic_DNA"/>
</dbReference>
<dbReference type="CDD" id="cd15482">
    <property type="entry name" value="Sialidase_non-viral"/>
    <property type="match status" value="1"/>
</dbReference>
<protein>
    <recommendedName>
        <fullName evidence="3">exo-alpha-sialidase</fullName>
        <ecNumber evidence="3">3.2.1.18</ecNumber>
    </recommendedName>
</protein>
<gene>
    <name evidence="6" type="ORF">HW115_00845</name>
</gene>
<dbReference type="InterPro" id="IPR036278">
    <property type="entry name" value="Sialidase_sf"/>
</dbReference>
<organism evidence="6 7">
    <name type="scientific">Oceaniferula marina</name>
    <dbReference type="NCBI Taxonomy" id="2748318"/>
    <lineage>
        <taxon>Bacteria</taxon>
        <taxon>Pseudomonadati</taxon>
        <taxon>Verrucomicrobiota</taxon>
        <taxon>Verrucomicrobiia</taxon>
        <taxon>Verrucomicrobiales</taxon>
        <taxon>Verrucomicrobiaceae</taxon>
        <taxon>Oceaniferula</taxon>
    </lineage>
</organism>
<feature type="chain" id="PRO_5032684793" description="exo-alpha-sialidase" evidence="4">
    <location>
        <begin position="21"/>
        <end position="395"/>
    </location>
</feature>
<keyword evidence="4" id="KW-0732">Signal</keyword>
<dbReference type="Pfam" id="PF13088">
    <property type="entry name" value="BNR_2"/>
    <property type="match status" value="1"/>
</dbReference>
<dbReference type="GO" id="GO:0016020">
    <property type="term" value="C:membrane"/>
    <property type="evidence" value="ECO:0007669"/>
    <property type="project" value="TreeGrafter"/>
</dbReference>
<dbReference type="RefSeq" id="WP_178930684.1">
    <property type="nucleotide sequence ID" value="NZ_JACBAZ010000001.1"/>
</dbReference>
<comment type="caution">
    <text evidence="6">The sequence shown here is derived from an EMBL/GenBank/DDBJ whole genome shotgun (WGS) entry which is preliminary data.</text>
</comment>
<evidence type="ECO:0000256" key="2">
    <source>
        <dbReference type="ARBA" id="ARBA00009348"/>
    </source>
</evidence>
<evidence type="ECO:0000313" key="6">
    <source>
        <dbReference type="EMBL" id="NWK54141.1"/>
    </source>
</evidence>
<evidence type="ECO:0000313" key="7">
    <source>
        <dbReference type="Proteomes" id="UP000557872"/>
    </source>
</evidence>
<comment type="similarity">
    <text evidence="2">Belongs to the glycosyl hydrolase 33 family.</text>
</comment>
<dbReference type="GO" id="GO:0004308">
    <property type="term" value="F:exo-alpha-sialidase activity"/>
    <property type="evidence" value="ECO:0007669"/>
    <property type="project" value="UniProtKB-EC"/>
</dbReference>
<name>A0A851GEJ9_9BACT</name>
<dbReference type="InterPro" id="IPR026856">
    <property type="entry name" value="Sialidase_fam"/>
</dbReference>
<dbReference type="SUPFAM" id="SSF50939">
    <property type="entry name" value="Sialidases"/>
    <property type="match status" value="1"/>
</dbReference>
<dbReference type="InterPro" id="IPR011040">
    <property type="entry name" value="Sialidase"/>
</dbReference>
<evidence type="ECO:0000256" key="1">
    <source>
        <dbReference type="ARBA" id="ARBA00000427"/>
    </source>
</evidence>
<proteinExistence type="inferred from homology"/>
<feature type="domain" description="Sialidase" evidence="5">
    <location>
        <begin position="78"/>
        <end position="367"/>
    </location>
</feature>